<feature type="non-terminal residue" evidence="2">
    <location>
        <position position="1"/>
    </location>
</feature>
<keyword evidence="3" id="KW-1185">Reference proteome</keyword>
<accession>A0AAV2QLT8</accession>
<organism evidence="2 3">
    <name type="scientific">Meganyctiphanes norvegica</name>
    <name type="common">Northern krill</name>
    <name type="synonym">Thysanopoda norvegica</name>
    <dbReference type="NCBI Taxonomy" id="48144"/>
    <lineage>
        <taxon>Eukaryota</taxon>
        <taxon>Metazoa</taxon>
        <taxon>Ecdysozoa</taxon>
        <taxon>Arthropoda</taxon>
        <taxon>Crustacea</taxon>
        <taxon>Multicrustacea</taxon>
        <taxon>Malacostraca</taxon>
        <taxon>Eumalacostraca</taxon>
        <taxon>Eucarida</taxon>
        <taxon>Euphausiacea</taxon>
        <taxon>Euphausiidae</taxon>
        <taxon>Meganyctiphanes</taxon>
    </lineage>
</organism>
<dbReference type="Pfam" id="PF20700">
    <property type="entry name" value="Mutator"/>
    <property type="match status" value="1"/>
</dbReference>
<evidence type="ECO:0000313" key="3">
    <source>
        <dbReference type="Proteomes" id="UP001497623"/>
    </source>
</evidence>
<sequence length="323" mass="37169">IFNAEQLFKRSKKYDLKYSILVADGDANVWKKIKDTYGSDSVQKQECVPHYQKRVWGHIQDVCKNAKDRVIKQKALSKEAKDIDPDEDYKTKYPLRGGKTEALSKQLASRFANLTILAMYQNKELGPEAMSEAVRAIPRHYSDFKNATIEEREHFHVKCKTKFCGFKQCKTNVEKNAWKPKFDGPFGFINGEKVAQCVRNKVYEKFDKISSPDTMGRCPKWLSQNIIESCHQRVYKIANKSEFVEFERLEFAAIHVGITNNVGKYEGSLFHAIGEITQNNQIRLLAKDEASLQKAMNPTPKTKEKLILDPTTLNLDMDMVMKI</sequence>
<protein>
    <recommendedName>
        <fullName evidence="1">Mutator-like transposase domain-containing protein</fullName>
    </recommendedName>
</protein>
<gene>
    <name evidence="2" type="ORF">MNOR_LOCUS13331</name>
</gene>
<dbReference type="AlphaFoldDB" id="A0AAV2QLT8"/>
<evidence type="ECO:0000313" key="2">
    <source>
        <dbReference type="EMBL" id="CAL4087858.1"/>
    </source>
</evidence>
<comment type="caution">
    <text evidence="2">The sequence shown here is derived from an EMBL/GenBank/DDBJ whole genome shotgun (WGS) entry which is preliminary data.</text>
</comment>
<evidence type="ECO:0000259" key="1">
    <source>
        <dbReference type="Pfam" id="PF20700"/>
    </source>
</evidence>
<feature type="domain" description="Mutator-like transposase" evidence="1">
    <location>
        <begin position="4"/>
        <end position="160"/>
    </location>
</feature>
<name>A0AAV2QLT8_MEGNR</name>
<reference evidence="2 3" key="1">
    <citation type="submission" date="2024-05" db="EMBL/GenBank/DDBJ databases">
        <authorList>
            <person name="Wallberg A."/>
        </authorList>
    </citation>
    <scope>NUCLEOTIDE SEQUENCE [LARGE SCALE GENOMIC DNA]</scope>
</reference>
<dbReference type="InterPro" id="IPR049012">
    <property type="entry name" value="Mutator_transp_dom"/>
</dbReference>
<proteinExistence type="predicted"/>
<dbReference type="Proteomes" id="UP001497623">
    <property type="component" value="Unassembled WGS sequence"/>
</dbReference>
<dbReference type="EMBL" id="CAXKWB010007590">
    <property type="protein sequence ID" value="CAL4087858.1"/>
    <property type="molecule type" value="Genomic_DNA"/>
</dbReference>